<evidence type="ECO:0000313" key="10">
    <source>
        <dbReference type="Proteomes" id="UP000243797"/>
    </source>
</evidence>
<evidence type="ECO:0000259" key="8">
    <source>
        <dbReference type="PROSITE" id="PS51758"/>
    </source>
</evidence>
<comment type="caution">
    <text evidence="9">The sequence shown here is derived from an EMBL/GenBank/DDBJ whole genome shotgun (WGS) entry which is preliminary data.</text>
</comment>
<keyword evidence="4" id="KW-1133">Transmembrane helix</keyword>
<evidence type="ECO:0000256" key="5">
    <source>
        <dbReference type="ARBA" id="ARBA00023128"/>
    </source>
</evidence>
<evidence type="ECO:0000256" key="3">
    <source>
        <dbReference type="ARBA" id="ARBA00022792"/>
    </source>
</evidence>
<dbReference type="PROSITE" id="PS51758">
    <property type="entry name" value="LETM1_RBD"/>
    <property type="match status" value="1"/>
</dbReference>
<evidence type="ECO:0000256" key="4">
    <source>
        <dbReference type="ARBA" id="ARBA00022989"/>
    </source>
</evidence>
<dbReference type="EMBL" id="NKHZ01000051">
    <property type="protein sequence ID" value="PNS17249.1"/>
    <property type="molecule type" value="Genomic_DNA"/>
</dbReference>
<feature type="domain" description="Letm1 RBD" evidence="8">
    <location>
        <begin position="227"/>
        <end position="435"/>
    </location>
</feature>
<keyword evidence="2" id="KW-0812">Transmembrane</keyword>
<evidence type="ECO:0000256" key="2">
    <source>
        <dbReference type="ARBA" id="ARBA00022692"/>
    </source>
</evidence>
<evidence type="ECO:0000256" key="6">
    <source>
        <dbReference type="ARBA" id="ARBA00023136"/>
    </source>
</evidence>
<dbReference type="GO" id="GO:0005743">
    <property type="term" value="C:mitochondrial inner membrane"/>
    <property type="evidence" value="ECO:0007669"/>
    <property type="project" value="UniProtKB-SubCell"/>
</dbReference>
<evidence type="ECO:0000256" key="1">
    <source>
        <dbReference type="ARBA" id="ARBA00004434"/>
    </source>
</evidence>
<dbReference type="PANTHER" id="PTHR14009">
    <property type="entry name" value="LEUCINE ZIPPER-EF-HAND CONTAINING TRANSMEMBRANE PROTEIN"/>
    <property type="match status" value="1"/>
</dbReference>
<dbReference type="PANTHER" id="PTHR14009:SF6">
    <property type="entry name" value="LETM1 RBD DOMAIN-CONTAINING PROTEIN"/>
    <property type="match status" value="1"/>
</dbReference>
<dbReference type="Pfam" id="PF07766">
    <property type="entry name" value="LETM1_RBD"/>
    <property type="match status" value="1"/>
</dbReference>
<dbReference type="Proteomes" id="UP000243797">
    <property type="component" value="Unassembled WGS sequence"/>
</dbReference>
<dbReference type="InterPro" id="IPR033122">
    <property type="entry name" value="LETM1-like_RBD"/>
</dbReference>
<evidence type="ECO:0000256" key="7">
    <source>
        <dbReference type="PROSITE-ProRule" id="PRU01094"/>
    </source>
</evidence>
<dbReference type="AlphaFoldDB" id="A0A2K1QQJ7"/>
<reference evidence="9 10" key="1">
    <citation type="submission" date="2017-06" db="EMBL/GenBank/DDBJ databases">
        <title>Draft genome sequence of a variant of Elsinoe murrayae.</title>
        <authorList>
            <person name="Cheng Q."/>
        </authorList>
    </citation>
    <scope>NUCLEOTIDE SEQUENCE [LARGE SCALE GENOMIC DNA]</scope>
    <source>
        <strain evidence="9 10">CQ-2017a</strain>
    </source>
</reference>
<comment type="subcellular location">
    <subcellularLocation>
        <location evidence="1">Mitochondrion inner membrane</location>
        <topology evidence="1">Single-pass membrane protein</topology>
    </subcellularLocation>
</comment>
<keyword evidence="3" id="KW-0999">Mitochondrion inner membrane</keyword>
<evidence type="ECO:0000313" key="9">
    <source>
        <dbReference type="EMBL" id="PNS17249.1"/>
    </source>
</evidence>
<name>A0A2K1QQJ7_9PEZI</name>
<dbReference type="OrthoDB" id="73691at2759"/>
<keyword evidence="5 7" id="KW-0496">Mitochondrion</keyword>
<keyword evidence="6" id="KW-0472">Membrane</keyword>
<gene>
    <name evidence="9" type="ORF">CAC42_6932</name>
</gene>
<proteinExistence type="predicted"/>
<sequence length="455" mass="51710">MLCSRLAAPSSLHPIIIRRDRIAFHFARYASTTRRPAAVSTSSLGLISPYDEVNPPQSTLPPPLKIPERDPSSALPVYWYRIGRAYGSFYWAGLKAAWSNHKDVTPLKERLWKAHDTLDARDLFGPSPNKKSKTVPNLALTLLDTSLWPQALKGTKHERTIDDKLVNGMAAKMTRSRYQRLVRDADDWSKLLPMAFLVALCGEYLPLLVPFFPHLVPRTCRIPKQIRGMRTTLEERKRAGKELYRTKCSGVLQSNGQAVDDTAAFKAWFERLNKHVMDNREANMRYYGLRTVRRMNVATSLASSDLLDSRLCYSMSLTLGLHGRIWDRLGVKPPDWLLFRRLRKRVHYLLADDLLLLQSEAGVDALNDEEVRIACEERAIDVTDRPRTQMVADLKMWLRLAVEEQPHVYRFELPLIIMWEGVIDGHGATLATEGHKWLPSTASKTAGKSATTGKT</sequence>
<dbReference type="InParanoid" id="A0A2K1QQJ7"/>
<dbReference type="GO" id="GO:0043022">
    <property type="term" value="F:ribosome binding"/>
    <property type="evidence" value="ECO:0007669"/>
    <property type="project" value="InterPro"/>
</dbReference>
<dbReference type="InterPro" id="IPR044202">
    <property type="entry name" value="LETM1/MDM38-like"/>
</dbReference>
<protein>
    <recommendedName>
        <fullName evidence="8">Letm1 RBD domain-containing protein</fullName>
    </recommendedName>
</protein>
<organism evidence="9 10">
    <name type="scientific">Sphaceloma murrayae</name>
    <dbReference type="NCBI Taxonomy" id="2082308"/>
    <lineage>
        <taxon>Eukaryota</taxon>
        <taxon>Fungi</taxon>
        <taxon>Dikarya</taxon>
        <taxon>Ascomycota</taxon>
        <taxon>Pezizomycotina</taxon>
        <taxon>Dothideomycetes</taxon>
        <taxon>Dothideomycetidae</taxon>
        <taxon>Myriangiales</taxon>
        <taxon>Elsinoaceae</taxon>
        <taxon>Sphaceloma</taxon>
    </lineage>
</organism>
<dbReference type="GO" id="GO:0030003">
    <property type="term" value="P:intracellular monoatomic cation homeostasis"/>
    <property type="evidence" value="ECO:0007669"/>
    <property type="project" value="TreeGrafter"/>
</dbReference>
<dbReference type="STRING" id="2082308.A0A2K1QQJ7"/>
<keyword evidence="10" id="KW-1185">Reference proteome</keyword>
<accession>A0A2K1QQJ7</accession>